<feature type="transmembrane region" description="Helical" evidence="5">
    <location>
        <begin position="103"/>
        <end position="119"/>
    </location>
</feature>
<dbReference type="InterPro" id="IPR051784">
    <property type="entry name" value="Nod_factor_ABC_transporter"/>
</dbReference>
<dbReference type="PANTHER" id="PTHR43229">
    <property type="entry name" value="NODULATION PROTEIN J"/>
    <property type="match status" value="1"/>
</dbReference>
<evidence type="ECO:0000256" key="4">
    <source>
        <dbReference type="ARBA" id="ARBA00023136"/>
    </source>
</evidence>
<evidence type="ECO:0000256" key="5">
    <source>
        <dbReference type="SAM" id="Phobius"/>
    </source>
</evidence>
<protein>
    <submittedName>
        <fullName evidence="7">ABC-2 type transporter</fullName>
    </submittedName>
</protein>
<organism evidence="7 9">
    <name type="scientific">Candidatus Methanofastidiosum methylothiophilum</name>
    <dbReference type="NCBI Taxonomy" id="1705564"/>
    <lineage>
        <taxon>Archaea</taxon>
        <taxon>Methanobacteriati</taxon>
        <taxon>Methanobacteriota</taxon>
        <taxon>Stenosarchaea group</taxon>
        <taxon>Candidatus Methanofastidiosia</taxon>
        <taxon>Candidatus Methanofastidiosales</taxon>
        <taxon>Candidatus Methanofastidiosaceae</taxon>
        <taxon>Candidatus Methanofastidiosum</taxon>
    </lineage>
</organism>
<dbReference type="AlphaFoldDB" id="A0A150J8E6"/>
<dbReference type="EMBL" id="LNJE01000021">
    <property type="protein sequence ID" value="KYC56311.1"/>
    <property type="molecule type" value="Genomic_DNA"/>
</dbReference>
<evidence type="ECO:0000313" key="8">
    <source>
        <dbReference type="EMBL" id="KYC56311.1"/>
    </source>
</evidence>
<dbReference type="GO" id="GO:0043190">
    <property type="term" value="C:ATP-binding cassette (ABC) transporter complex"/>
    <property type="evidence" value="ECO:0007669"/>
    <property type="project" value="InterPro"/>
</dbReference>
<feature type="transmembrane region" description="Helical" evidence="5">
    <location>
        <begin position="155"/>
        <end position="174"/>
    </location>
</feature>
<reference evidence="7 9" key="1">
    <citation type="journal article" date="2016" name="ISME J.">
        <title>Chasing the elusive Euryarchaeota class WSA2: genomes reveal a uniquely fastidious methyl-reducing methanogen.</title>
        <authorList>
            <person name="Nobu M.K."/>
            <person name="Narihiro T."/>
            <person name="Kuroda K."/>
            <person name="Mei R."/>
            <person name="Liu W.T."/>
        </authorList>
    </citation>
    <scope>NUCLEOTIDE SEQUENCE [LARGE SCALE GENOMIC DNA]</scope>
    <source>
        <strain evidence="7">ADurb1013_Bin02101</strain>
        <strain evidence="8">ADurb1213_Bin02801</strain>
    </source>
</reference>
<dbReference type="InterPro" id="IPR000412">
    <property type="entry name" value="ABC_2_transport"/>
</dbReference>
<sequence>MVTFIKTWKLNFIPPFLEPVLYLLALGFGLGGFIESVDGIPYANFIAPALVSISVMNASFFECTYTSFVRMYYLKTFDAMISTPISIEEVIAGELFWGATRSTIYATIMLPVLLIFGIVKMPSSLLIIPFAFLGGLLFSCIAMCFTALSPTIDTLNYPSFLFITPMFLFSGTFFPMDVLPLVVQYTALAILPLAHVVIINRALTLGVYSISLLTSLIWVLAATLIFFVISIKLMKKRLII</sequence>
<feature type="transmembrane region" description="Helical" evidence="5">
    <location>
        <begin position="205"/>
        <end position="229"/>
    </location>
</feature>
<name>A0A150J8E6_9EURY</name>
<comment type="subcellular location">
    <subcellularLocation>
        <location evidence="1">Membrane</location>
        <topology evidence="1">Multi-pass membrane protein</topology>
    </subcellularLocation>
</comment>
<proteinExistence type="predicted"/>
<evidence type="ECO:0000256" key="1">
    <source>
        <dbReference type="ARBA" id="ARBA00004141"/>
    </source>
</evidence>
<feature type="transmembrane region" description="Helical" evidence="5">
    <location>
        <begin position="12"/>
        <end position="34"/>
    </location>
</feature>
<dbReference type="PANTHER" id="PTHR43229:SF2">
    <property type="entry name" value="NODULATION PROTEIN J"/>
    <property type="match status" value="1"/>
</dbReference>
<dbReference type="PATRIC" id="fig|1706435.3.peg.1404"/>
<feature type="transmembrane region" description="Helical" evidence="5">
    <location>
        <begin position="40"/>
        <end position="60"/>
    </location>
</feature>
<gene>
    <name evidence="7" type="ORF">AN188_01431</name>
    <name evidence="8" type="ORF">APG09_01398</name>
</gene>
<evidence type="ECO:0000259" key="6">
    <source>
        <dbReference type="PROSITE" id="PS51012"/>
    </source>
</evidence>
<dbReference type="InterPro" id="IPR013525">
    <property type="entry name" value="ABC2_TM"/>
</dbReference>
<keyword evidence="3 5" id="KW-1133">Transmembrane helix</keyword>
<dbReference type="InterPro" id="IPR047817">
    <property type="entry name" value="ABC2_TM_bact-type"/>
</dbReference>
<dbReference type="PIRSF" id="PIRSF006648">
    <property type="entry name" value="DrrB"/>
    <property type="match status" value="1"/>
</dbReference>
<accession>A0A150JGJ4</accession>
<feature type="domain" description="ABC transmembrane type-2" evidence="6">
    <location>
        <begin position="10"/>
        <end position="237"/>
    </location>
</feature>
<dbReference type="GO" id="GO:0140359">
    <property type="term" value="F:ABC-type transporter activity"/>
    <property type="evidence" value="ECO:0007669"/>
    <property type="project" value="InterPro"/>
</dbReference>
<feature type="transmembrane region" description="Helical" evidence="5">
    <location>
        <begin position="126"/>
        <end position="149"/>
    </location>
</feature>
<dbReference type="EMBL" id="LNJB01000025">
    <property type="protein sequence ID" value="KYC53489.1"/>
    <property type="molecule type" value="Genomic_DNA"/>
</dbReference>
<accession>A0A150JF52</accession>
<evidence type="ECO:0000256" key="2">
    <source>
        <dbReference type="ARBA" id="ARBA00022692"/>
    </source>
</evidence>
<dbReference type="PROSITE" id="PS51012">
    <property type="entry name" value="ABC_TM2"/>
    <property type="match status" value="1"/>
</dbReference>
<comment type="caution">
    <text evidence="7">The sequence shown here is derived from an EMBL/GenBank/DDBJ whole genome shotgun (WGS) entry which is preliminary data.</text>
</comment>
<keyword evidence="4 5" id="KW-0472">Membrane</keyword>
<evidence type="ECO:0000256" key="3">
    <source>
        <dbReference type="ARBA" id="ARBA00022989"/>
    </source>
</evidence>
<evidence type="ECO:0000313" key="9">
    <source>
        <dbReference type="Proteomes" id="UP000092420"/>
    </source>
</evidence>
<accession>A0A150J8E6</accession>
<dbReference type="PATRIC" id="fig|1706433.3.peg.1447"/>
<dbReference type="PRINTS" id="PR00164">
    <property type="entry name" value="ABC2TRNSPORT"/>
</dbReference>
<dbReference type="Pfam" id="PF01061">
    <property type="entry name" value="ABC2_membrane"/>
    <property type="match status" value="1"/>
</dbReference>
<evidence type="ECO:0000313" key="7">
    <source>
        <dbReference type="EMBL" id="KYC53489.1"/>
    </source>
</evidence>
<dbReference type="Proteomes" id="UP000092420">
    <property type="component" value="Unassembled WGS sequence"/>
</dbReference>
<feature type="transmembrane region" description="Helical" evidence="5">
    <location>
        <begin position="181"/>
        <end position="199"/>
    </location>
</feature>
<keyword evidence="2 5" id="KW-0812">Transmembrane</keyword>